<reference evidence="1 2" key="1">
    <citation type="journal article" date="2013" name="BMC Genomics">
        <title>Genomics-driven discovery of the pneumocandin biosynthetic gene cluster in the fungus Glarea lozoyensis.</title>
        <authorList>
            <person name="Chen L."/>
            <person name="Yue Q."/>
            <person name="Zhang X."/>
            <person name="Xiang M."/>
            <person name="Wang C."/>
            <person name="Li S."/>
            <person name="Che Y."/>
            <person name="Ortiz-Lopez F.J."/>
            <person name="Bills G.F."/>
            <person name="Liu X."/>
            <person name="An Z."/>
        </authorList>
    </citation>
    <scope>NUCLEOTIDE SEQUENCE [LARGE SCALE GENOMIC DNA]</scope>
    <source>
        <strain evidence="2">ATCC 20868 / MF5171</strain>
    </source>
</reference>
<dbReference type="KEGG" id="glz:GLAREA_04369"/>
<gene>
    <name evidence="1" type="ORF">GLAREA_04369</name>
</gene>
<name>S3DM24_GLAL2</name>
<evidence type="ECO:0000313" key="2">
    <source>
        <dbReference type="Proteomes" id="UP000016922"/>
    </source>
</evidence>
<dbReference type="OMA" id="WERLVWE"/>
<dbReference type="HOGENOM" id="CLU_092866_0_0_1"/>
<evidence type="ECO:0000313" key="1">
    <source>
        <dbReference type="EMBL" id="EPE27578.1"/>
    </source>
</evidence>
<keyword evidence="2" id="KW-1185">Reference proteome</keyword>
<dbReference type="STRING" id="1116229.S3DM24"/>
<organism evidence="1 2">
    <name type="scientific">Glarea lozoyensis (strain ATCC 20868 / MF5171)</name>
    <dbReference type="NCBI Taxonomy" id="1116229"/>
    <lineage>
        <taxon>Eukaryota</taxon>
        <taxon>Fungi</taxon>
        <taxon>Dikarya</taxon>
        <taxon>Ascomycota</taxon>
        <taxon>Pezizomycotina</taxon>
        <taxon>Leotiomycetes</taxon>
        <taxon>Helotiales</taxon>
        <taxon>Helotiaceae</taxon>
        <taxon>Glarea</taxon>
    </lineage>
</organism>
<proteinExistence type="predicted"/>
<dbReference type="RefSeq" id="XP_008084937.1">
    <property type="nucleotide sequence ID" value="XM_008086746.1"/>
</dbReference>
<dbReference type="GeneID" id="19463424"/>
<dbReference type="eggNOG" id="ENOG502SCWK">
    <property type="taxonomic scope" value="Eukaryota"/>
</dbReference>
<dbReference type="AlphaFoldDB" id="S3DM24"/>
<sequence>MAIFQVREEIDYGRLTFDCFALTKWDYSKTTADDKLQWNELVIEFLALTARGREPYRLQCEWNPPVPTLEQIQRVLAPFQTMYERNTATTAHREAPIWLRTCYKADLAENYIAPAALGDIVNYGNVLDDETLYSDLASDWTQIFLRIPSIPDIVDILDDPDLEDDISNEDLPSEPEKEYERALYDAERLEKTLIYLIDEEALRERVFKIMWLDIHGNCVWDFKVRDLFRFQGPLLSGLFLNEIVRNYSSANDRKKWTRGAILD</sequence>
<protein>
    <submittedName>
        <fullName evidence="1">Uncharacterized protein</fullName>
    </submittedName>
</protein>
<dbReference type="OrthoDB" id="4364812at2759"/>
<dbReference type="EMBL" id="KE145369">
    <property type="protein sequence ID" value="EPE27578.1"/>
    <property type="molecule type" value="Genomic_DNA"/>
</dbReference>
<dbReference type="Proteomes" id="UP000016922">
    <property type="component" value="Unassembled WGS sequence"/>
</dbReference>
<accession>S3DM24</accession>